<organism evidence="2">
    <name type="scientific">marine sediment metagenome</name>
    <dbReference type="NCBI Taxonomy" id="412755"/>
    <lineage>
        <taxon>unclassified sequences</taxon>
        <taxon>metagenomes</taxon>
        <taxon>ecological metagenomes</taxon>
    </lineage>
</organism>
<dbReference type="SMART" id="SM00857">
    <property type="entry name" value="Resolvase"/>
    <property type="match status" value="1"/>
</dbReference>
<comment type="caution">
    <text evidence="2">The sequence shown here is derived from an EMBL/GenBank/DDBJ whole genome shotgun (WGS) entry which is preliminary data.</text>
</comment>
<dbReference type="GO" id="GO:0000150">
    <property type="term" value="F:DNA strand exchange activity"/>
    <property type="evidence" value="ECO:0007669"/>
    <property type="project" value="InterPro"/>
</dbReference>
<dbReference type="Gene3D" id="3.40.50.1390">
    <property type="entry name" value="Resolvase, N-terminal catalytic domain"/>
    <property type="match status" value="1"/>
</dbReference>
<reference evidence="2" key="1">
    <citation type="journal article" date="2014" name="Front. Microbiol.">
        <title>High frequency of phylogenetically diverse reductive dehalogenase-homologous genes in deep subseafloor sedimentary metagenomes.</title>
        <authorList>
            <person name="Kawai M."/>
            <person name="Futagami T."/>
            <person name="Toyoda A."/>
            <person name="Takaki Y."/>
            <person name="Nishi S."/>
            <person name="Hori S."/>
            <person name="Arai W."/>
            <person name="Tsubouchi T."/>
            <person name="Morono Y."/>
            <person name="Uchiyama I."/>
            <person name="Ito T."/>
            <person name="Fujiyama A."/>
            <person name="Inagaki F."/>
            <person name="Takami H."/>
        </authorList>
    </citation>
    <scope>NUCLEOTIDE SEQUENCE</scope>
    <source>
        <strain evidence="2">Expedition CK06-06</strain>
    </source>
</reference>
<name>X1P0X2_9ZZZZ</name>
<evidence type="ECO:0000313" key="2">
    <source>
        <dbReference type="EMBL" id="GAI24554.1"/>
    </source>
</evidence>
<dbReference type="GO" id="GO:0003677">
    <property type="term" value="F:DNA binding"/>
    <property type="evidence" value="ECO:0007669"/>
    <property type="project" value="InterPro"/>
</dbReference>
<dbReference type="InterPro" id="IPR006119">
    <property type="entry name" value="Resolv_N"/>
</dbReference>
<feature type="domain" description="Resolvase/invertase-type recombinase catalytic" evidence="1">
    <location>
        <begin position="9"/>
        <end position="155"/>
    </location>
</feature>
<dbReference type="SUPFAM" id="SSF53041">
    <property type="entry name" value="Resolvase-like"/>
    <property type="match status" value="1"/>
</dbReference>
<accession>X1P0X2</accession>
<gene>
    <name evidence="2" type="ORF">S06H3_37567</name>
</gene>
<evidence type="ECO:0000259" key="1">
    <source>
        <dbReference type="SMART" id="SM00857"/>
    </source>
</evidence>
<sequence length="199" mass="22702">MERMEKKIAAIWARVSSPGQTSLPDQVARAKAELEKQGFTVPEEFIITTEWTSLDLFSCPKFLRLAGLVRRKEIQGIGMLDRDRLHAEPSQRLAFLAESRGAGVQWVICQGPPMLDGDWGELIEHVYAISKKQQVLRAKVGAKDGLHDRVTKDRKPTSRHRVLGYRWETETRLVPDDNWDTVKLILDLVLNGVTYRQIV</sequence>
<dbReference type="AlphaFoldDB" id="X1P0X2"/>
<feature type="non-terminal residue" evidence="2">
    <location>
        <position position="199"/>
    </location>
</feature>
<proteinExistence type="predicted"/>
<dbReference type="Pfam" id="PF00239">
    <property type="entry name" value="Resolvase"/>
    <property type="match status" value="1"/>
</dbReference>
<dbReference type="EMBL" id="BARV01022835">
    <property type="protein sequence ID" value="GAI24554.1"/>
    <property type="molecule type" value="Genomic_DNA"/>
</dbReference>
<dbReference type="InterPro" id="IPR036162">
    <property type="entry name" value="Resolvase-like_N_sf"/>
</dbReference>
<protein>
    <recommendedName>
        <fullName evidence="1">Resolvase/invertase-type recombinase catalytic domain-containing protein</fullName>
    </recommendedName>
</protein>